<dbReference type="KEGG" id="msil:METEAL_03800"/>
<sequence length="98" mass="10784">MDLLFKTGDRVRLARAAYGLYGGAWPHFCPQGQGGGQPGTVLFAGDRPHKPGAAPRPYYVRWDNGVENSYRVEDLEADEAQAEPEPEGNIIPFAPRRS</sequence>
<accession>A0AA48GT12</accession>
<keyword evidence="3" id="KW-1185">Reference proteome</keyword>
<protein>
    <submittedName>
        <fullName evidence="2">Uncharacterized protein</fullName>
    </submittedName>
</protein>
<proteinExistence type="predicted"/>
<feature type="compositionally biased region" description="Acidic residues" evidence="1">
    <location>
        <begin position="75"/>
        <end position="86"/>
    </location>
</feature>
<evidence type="ECO:0000256" key="1">
    <source>
        <dbReference type="SAM" id="MobiDB-lite"/>
    </source>
</evidence>
<dbReference type="RefSeq" id="WP_316414091.1">
    <property type="nucleotide sequence ID" value="NZ_AP027080.1"/>
</dbReference>
<gene>
    <name evidence="2" type="ORF">METEAL_03800</name>
</gene>
<evidence type="ECO:0000313" key="3">
    <source>
        <dbReference type="Proteomes" id="UP001238179"/>
    </source>
</evidence>
<dbReference type="EMBL" id="AP027080">
    <property type="protein sequence ID" value="BDU71206.1"/>
    <property type="molecule type" value="Genomic_DNA"/>
</dbReference>
<reference evidence="3" key="1">
    <citation type="journal article" date="2023" name="Int. J. Syst. Evol. Microbiol.">
        <title>Mesoterricola silvestris gen. nov., sp. nov., Mesoterricola sediminis sp. nov., Geothrix oryzae sp. nov., Geothrix edaphica sp. nov., Geothrix rubra sp. nov., and Geothrix limicola sp. nov., six novel members of Acidobacteriota isolated from soils.</title>
        <authorList>
            <person name="Itoh H."/>
            <person name="Sugisawa Y."/>
            <person name="Mise K."/>
            <person name="Xu Z."/>
            <person name="Kuniyasu M."/>
            <person name="Ushijima N."/>
            <person name="Kawano K."/>
            <person name="Kobayashi E."/>
            <person name="Shiratori Y."/>
            <person name="Masuda Y."/>
            <person name="Senoo K."/>
        </authorList>
    </citation>
    <scope>NUCLEOTIDE SEQUENCE [LARGE SCALE GENOMIC DNA]</scope>
    <source>
        <strain evidence="3">W79</strain>
    </source>
</reference>
<dbReference type="AlphaFoldDB" id="A0AA48GT12"/>
<dbReference type="Proteomes" id="UP001238179">
    <property type="component" value="Chromosome"/>
</dbReference>
<name>A0AA48GT12_9BACT</name>
<evidence type="ECO:0000313" key="2">
    <source>
        <dbReference type="EMBL" id="BDU71206.1"/>
    </source>
</evidence>
<organism evidence="2 3">
    <name type="scientific">Mesoterricola silvestris</name>
    <dbReference type="NCBI Taxonomy" id="2927979"/>
    <lineage>
        <taxon>Bacteria</taxon>
        <taxon>Pseudomonadati</taxon>
        <taxon>Acidobacteriota</taxon>
        <taxon>Holophagae</taxon>
        <taxon>Holophagales</taxon>
        <taxon>Holophagaceae</taxon>
        <taxon>Mesoterricola</taxon>
    </lineage>
</organism>
<feature type="region of interest" description="Disordered" evidence="1">
    <location>
        <begin position="75"/>
        <end position="98"/>
    </location>
</feature>